<dbReference type="InterPro" id="IPR008254">
    <property type="entry name" value="Flavodoxin/NO_synth"/>
</dbReference>
<dbReference type="PROSITE" id="PS00201">
    <property type="entry name" value="FLAVODOXIN"/>
    <property type="match status" value="1"/>
</dbReference>
<dbReference type="Proteomes" id="UP000183263">
    <property type="component" value="Unassembled WGS sequence"/>
</dbReference>
<gene>
    <name evidence="1" type="ORF">SAMN05444695_10821</name>
</gene>
<dbReference type="Pfam" id="PF03358">
    <property type="entry name" value="FMN_red"/>
    <property type="match status" value="1"/>
</dbReference>
<name>A0A1G8L0A4_9NOCA</name>
<dbReference type="PANTHER" id="PTHR30546:SF23">
    <property type="entry name" value="FLAVOPROTEIN-LIKE PROTEIN YCP4-RELATED"/>
    <property type="match status" value="1"/>
</dbReference>
<dbReference type="Gene3D" id="3.40.50.360">
    <property type="match status" value="1"/>
</dbReference>
<dbReference type="PROSITE" id="PS50902">
    <property type="entry name" value="FLAVODOXIN_LIKE"/>
    <property type="match status" value="1"/>
</dbReference>
<dbReference type="InterPro" id="IPR005025">
    <property type="entry name" value="FMN_Rdtase-like_dom"/>
</dbReference>
<protein>
    <submittedName>
        <fullName evidence="1">Multimeric flavodoxin WrbA</fullName>
    </submittedName>
</protein>
<dbReference type="GO" id="GO:0009055">
    <property type="term" value="F:electron transfer activity"/>
    <property type="evidence" value="ECO:0007669"/>
    <property type="project" value="InterPro"/>
</dbReference>
<dbReference type="SUPFAM" id="SSF52218">
    <property type="entry name" value="Flavoproteins"/>
    <property type="match status" value="1"/>
</dbReference>
<evidence type="ECO:0000313" key="1">
    <source>
        <dbReference type="EMBL" id="SDI49118.1"/>
    </source>
</evidence>
<evidence type="ECO:0000313" key="2">
    <source>
        <dbReference type="Proteomes" id="UP000183263"/>
    </source>
</evidence>
<dbReference type="RefSeq" id="WP_072738493.1">
    <property type="nucleotide sequence ID" value="NZ_CP048813.1"/>
</dbReference>
<dbReference type="EMBL" id="FNDN01000008">
    <property type="protein sequence ID" value="SDI49118.1"/>
    <property type="molecule type" value="Genomic_DNA"/>
</dbReference>
<dbReference type="InterPro" id="IPR001226">
    <property type="entry name" value="Flavodoxin_CS"/>
</dbReference>
<proteinExistence type="predicted"/>
<accession>A0A1G8L0A4</accession>
<dbReference type="InterPro" id="IPR029039">
    <property type="entry name" value="Flavoprotein-like_sf"/>
</dbReference>
<dbReference type="OrthoDB" id="9801479at2"/>
<sequence length="204" mass="21346">MSIVTVAVVFHSGYGHTARQAESVARGASSVPNVRVHLLDVTDRGADFWTILDSADALVFGAPTYMGSASAEFRRFAEESATAWSSQAWRDKYAAGFTNSAGVNGDKLSTLQSFVVLAAQHGMHWVSLGLPPGWLYSANGSAEDLNRLGGFLGAMAQSPSDAPPAVSPSDSDLRTAEHLGRRVASTVSTARGREHAVAGAPAEA</sequence>
<dbReference type="PANTHER" id="PTHR30546">
    <property type="entry name" value="FLAVODOXIN-RELATED PROTEIN WRBA-RELATED"/>
    <property type="match status" value="1"/>
</dbReference>
<keyword evidence="2" id="KW-1185">Reference proteome</keyword>
<organism evidence="1 2">
    <name type="scientific">Rhodococcus triatomae</name>
    <dbReference type="NCBI Taxonomy" id="300028"/>
    <lineage>
        <taxon>Bacteria</taxon>
        <taxon>Bacillati</taxon>
        <taxon>Actinomycetota</taxon>
        <taxon>Actinomycetes</taxon>
        <taxon>Mycobacteriales</taxon>
        <taxon>Nocardiaceae</taxon>
        <taxon>Rhodococcus</taxon>
    </lineage>
</organism>
<reference evidence="1 2" key="1">
    <citation type="submission" date="2016-10" db="EMBL/GenBank/DDBJ databases">
        <authorList>
            <person name="de Groot N.N."/>
        </authorList>
    </citation>
    <scope>NUCLEOTIDE SEQUENCE [LARGE SCALE GENOMIC DNA]</scope>
    <source>
        <strain evidence="1 2">DSM 44892</strain>
    </source>
</reference>
<dbReference type="AlphaFoldDB" id="A0A1G8L0A4"/>
<dbReference type="GO" id="GO:0016020">
    <property type="term" value="C:membrane"/>
    <property type="evidence" value="ECO:0007669"/>
    <property type="project" value="TreeGrafter"/>
</dbReference>
<dbReference type="GO" id="GO:0003955">
    <property type="term" value="F:NAD(P)H dehydrogenase (quinone) activity"/>
    <property type="evidence" value="ECO:0007669"/>
    <property type="project" value="TreeGrafter"/>
</dbReference>
<dbReference type="GO" id="GO:0010181">
    <property type="term" value="F:FMN binding"/>
    <property type="evidence" value="ECO:0007669"/>
    <property type="project" value="InterPro"/>
</dbReference>